<dbReference type="GO" id="GO:0031965">
    <property type="term" value="C:nuclear membrane"/>
    <property type="evidence" value="ECO:0007669"/>
    <property type="project" value="TreeGrafter"/>
</dbReference>
<evidence type="ECO:0000256" key="2">
    <source>
        <dbReference type="ARBA" id="ARBA00006199"/>
    </source>
</evidence>
<dbReference type="Gene3D" id="1.20.58.1590">
    <property type="entry name" value="Tethering factor for nuclear proteasome Cut8/Sts1"/>
    <property type="match status" value="1"/>
</dbReference>
<reference evidence="4 5" key="1">
    <citation type="submission" date="2019-08" db="EMBL/GenBank/DDBJ databases">
        <title>Whole genome of Aphis craccivora.</title>
        <authorList>
            <person name="Voronova N.V."/>
            <person name="Shulinski R.S."/>
            <person name="Bandarenka Y.V."/>
            <person name="Zhorov D.G."/>
            <person name="Warner D."/>
        </authorList>
    </citation>
    <scope>NUCLEOTIDE SEQUENCE [LARGE SCALE GENOMIC DNA]</scope>
    <source>
        <strain evidence="4">180601</strain>
        <tissue evidence="4">Whole Body</tissue>
    </source>
</reference>
<dbReference type="Pfam" id="PF08559">
    <property type="entry name" value="Cut8"/>
    <property type="match status" value="1"/>
</dbReference>
<comment type="caution">
    <text evidence="4">The sequence shown here is derived from an EMBL/GenBank/DDBJ whole genome shotgun (WGS) entry which is preliminary data.</text>
</comment>
<evidence type="ECO:0000313" key="4">
    <source>
        <dbReference type="EMBL" id="KAF0772563.1"/>
    </source>
</evidence>
<dbReference type="GO" id="GO:0031144">
    <property type="term" value="P:proteasome localization"/>
    <property type="evidence" value="ECO:0007669"/>
    <property type="project" value="InterPro"/>
</dbReference>
<evidence type="ECO:0000256" key="3">
    <source>
        <dbReference type="ARBA" id="ARBA00023242"/>
    </source>
</evidence>
<dbReference type="PANTHER" id="PTHR28032">
    <property type="entry name" value="FI02826P"/>
    <property type="match status" value="1"/>
</dbReference>
<evidence type="ECO:0008006" key="6">
    <source>
        <dbReference type="Google" id="ProtNLM"/>
    </source>
</evidence>
<gene>
    <name evidence="4" type="ORF">FWK35_00003057</name>
</gene>
<sequence>METPPFNPEPTRMMTRSVLAEIPTRLGRLSMTDPNNGLGRNDHHLNIMNTTISNFPTSMMTPSPSPDELIIQQRGRRKIPVTFSPDIDAIKQNNQETPTKSGCSNFIKSSIVLRSTPRKRLLLNDPLELSSPDKYKIGSPSCKKLRTDVAVELPEDNCLLSALKSLSPDQLIGIIGQIVIDHPNIEKEIRSHFPVADLKPLEERIYYLRRNIYKALPSSRLISKTDPTAYNRVSTHILAFKKCVVDQGRRLVESNQWPIVMDYVFMAWKHVRNTPIWDNPAHNAARRQCFKSLSAQCMTALKHMKETMNQQSCDNYKNQLKLLVDDSEDMEWCLHFLNIHE</sequence>
<comment type="similarity">
    <text evidence="2">Belongs to the cut8/STS1 family.</text>
</comment>
<dbReference type="AlphaFoldDB" id="A0A6G0ZMZ9"/>
<dbReference type="InterPro" id="IPR013868">
    <property type="entry name" value="Cut8/Sts1_fam"/>
</dbReference>
<protein>
    <recommendedName>
        <fullName evidence="6">Tethering factor for nuclear proteasome STS1</fullName>
    </recommendedName>
</protein>
<dbReference type="GO" id="GO:0070628">
    <property type="term" value="F:proteasome binding"/>
    <property type="evidence" value="ECO:0007669"/>
    <property type="project" value="TreeGrafter"/>
</dbReference>
<organism evidence="4 5">
    <name type="scientific">Aphis craccivora</name>
    <name type="common">Cowpea aphid</name>
    <dbReference type="NCBI Taxonomy" id="307492"/>
    <lineage>
        <taxon>Eukaryota</taxon>
        <taxon>Metazoa</taxon>
        <taxon>Ecdysozoa</taxon>
        <taxon>Arthropoda</taxon>
        <taxon>Hexapoda</taxon>
        <taxon>Insecta</taxon>
        <taxon>Pterygota</taxon>
        <taxon>Neoptera</taxon>
        <taxon>Paraneoptera</taxon>
        <taxon>Hemiptera</taxon>
        <taxon>Sternorrhyncha</taxon>
        <taxon>Aphidomorpha</taxon>
        <taxon>Aphidoidea</taxon>
        <taxon>Aphididae</taxon>
        <taxon>Aphidini</taxon>
        <taxon>Aphis</taxon>
        <taxon>Aphis</taxon>
    </lineage>
</organism>
<comment type="subcellular location">
    <subcellularLocation>
        <location evidence="1">Nucleus</location>
    </subcellularLocation>
</comment>
<proteinExistence type="inferred from homology"/>
<dbReference type="Proteomes" id="UP000478052">
    <property type="component" value="Unassembled WGS sequence"/>
</dbReference>
<accession>A0A6G0ZMZ9</accession>
<name>A0A6G0ZMZ9_APHCR</name>
<keyword evidence="5" id="KW-1185">Reference proteome</keyword>
<evidence type="ECO:0000313" key="5">
    <source>
        <dbReference type="Proteomes" id="UP000478052"/>
    </source>
</evidence>
<dbReference type="OrthoDB" id="10061064at2759"/>
<dbReference type="EMBL" id="VUJU01000161">
    <property type="protein sequence ID" value="KAF0772563.1"/>
    <property type="molecule type" value="Genomic_DNA"/>
</dbReference>
<evidence type="ECO:0000256" key="1">
    <source>
        <dbReference type="ARBA" id="ARBA00004123"/>
    </source>
</evidence>
<dbReference type="PANTHER" id="PTHR28032:SF1">
    <property type="entry name" value="FI02826P"/>
    <property type="match status" value="1"/>
</dbReference>
<dbReference type="GO" id="GO:0071630">
    <property type="term" value="P:nuclear protein quality control by the ubiquitin-proteasome system"/>
    <property type="evidence" value="ECO:0007669"/>
    <property type="project" value="InterPro"/>
</dbReference>
<dbReference type="InterPro" id="IPR038422">
    <property type="entry name" value="Cut8/Sts1_sf"/>
</dbReference>
<keyword evidence="3" id="KW-0539">Nucleus</keyword>